<evidence type="ECO:0000256" key="3">
    <source>
        <dbReference type="ARBA" id="ARBA00009504"/>
    </source>
</evidence>
<evidence type="ECO:0000256" key="4">
    <source>
        <dbReference type="ARBA" id="ARBA00022490"/>
    </source>
</evidence>
<comment type="subcellular location">
    <subcellularLocation>
        <location evidence="2 6">Cytoplasm</location>
    </subcellularLocation>
</comment>
<proteinExistence type="inferred from homology"/>
<reference evidence="8 9" key="1">
    <citation type="journal article" date="2007" name="Science">
        <title>Sea anemone genome reveals ancestral eumetazoan gene repertoire and genomic organization.</title>
        <authorList>
            <person name="Putnam N.H."/>
            <person name="Srivastava M."/>
            <person name="Hellsten U."/>
            <person name="Dirks B."/>
            <person name="Chapman J."/>
            <person name="Salamov A."/>
            <person name="Terry A."/>
            <person name="Shapiro H."/>
            <person name="Lindquist E."/>
            <person name="Kapitonov V.V."/>
            <person name="Jurka J."/>
            <person name="Genikhovich G."/>
            <person name="Grigoriev I.V."/>
            <person name="Lucas S.M."/>
            <person name="Steele R.E."/>
            <person name="Finnerty J.R."/>
            <person name="Technau U."/>
            <person name="Martindale M.Q."/>
            <person name="Rokhsar D.S."/>
        </authorList>
    </citation>
    <scope>NUCLEOTIDE SEQUENCE [LARGE SCALE GENOMIC DNA]</scope>
    <source>
        <strain evidence="9">CH2 X CH6</strain>
    </source>
</reference>
<dbReference type="InParanoid" id="A7SF30"/>
<sequence>MKLVNRNLEKDGSGHITMIPEQAEDMWHAYNLIAVGDRLRATTIRRVQTESATGSTSSSKVRTMLTVAVEAVDFDTQACTLRVKGRNCEENQYVKMGAYHTIDLELNRKFTLVKHFWDSIALERVDMACDPTQHADLAAIILHEGLCHICLVTSCMTIVRAKIEINIPRKRKNFCSQHDKGLLKFYDAIIQGVLRHINFDVVKCVLVGSPGFVKDQFCEYMFQQATKMDWKVILDNKSKFLMVHASSGHKHALKEILSDPAIASRLADTKASSEVKALDTFYNMLQNEPERAYYGINHVEKANEAMGIETLLVTDELFSHFPVATKEDYLLVADTLGVNPSTARGSKNSFLVALPSELGQLSGVAATLRFPMPDIADEEEDEADELDP</sequence>
<dbReference type="SMART" id="SM01194">
    <property type="entry name" value="eRF1_1"/>
    <property type="match status" value="1"/>
</dbReference>
<comment type="similarity">
    <text evidence="3 6">Belongs to the eukaryotic release factor 1 family. Pelota subfamily.</text>
</comment>
<dbReference type="EMBL" id="DS469641">
    <property type="protein sequence ID" value="EDO37683.1"/>
    <property type="molecule type" value="Genomic_DNA"/>
</dbReference>
<dbReference type="PhylomeDB" id="A7SF30"/>
<dbReference type="InterPro" id="IPR005142">
    <property type="entry name" value="eRF1_3"/>
</dbReference>
<dbReference type="FunFam" id="3.30.420.60:FF:000002">
    <property type="entry name" value="Protein pelota homolog"/>
    <property type="match status" value="1"/>
</dbReference>
<dbReference type="InterPro" id="IPR038069">
    <property type="entry name" value="Pelota/DOM34_N"/>
</dbReference>
<dbReference type="InterPro" id="IPR042226">
    <property type="entry name" value="eFR1_2_sf"/>
</dbReference>
<evidence type="ECO:0000256" key="2">
    <source>
        <dbReference type="ARBA" id="ARBA00004496"/>
    </source>
</evidence>
<dbReference type="InterPro" id="IPR005140">
    <property type="entry name" value="eRF1_Pelota-like_N"/>
</dbReference>
<dbReference type="HOGENOM" id="CLU_023334_3_1_1"/>
<gene>
    <name evidence="8" type="ORF">NEMVEDRAFT_v1g169895</name>
</gene>
<dbReference type="InterPro" id="IPR005141">
    <property type="entry name" value="eRF1_2"/>
</dbReference>
<keyword evidence="4 6" id="KW-0963">Cytoplasm</keyword>
<dbReference type="SUPFAM" id="SSF55315">
    <property type="entry name" value="L30e-like"/>
    <property type="match status" value="1"/>
</dbReference>
<evidence type="ECO:0000256" key="6">
    <source>
        <dbReference type="RuleBase" id="RU362019"/>
    </source>
</evidence>
<dbReference type="AlphaFoldDB" id="A7SF30"/>
<dbReference type="FunFam" id="3.30.1330.30:FF:000077">
    <property type="entry name" value="ERF1 domain 3 family protein"/>
    <property type="match status" value="1"/>
</dbReference>
<protein>
    <recommendedName>
        <fullName evidence="6">Protein pelota homolog</fullName>
    </recommendedName>
</protein>
<name>A7SF30_NEMVE</name>
<dbReference type="InterPro" id="IPR058547">
    <property type="entry name" value="Pelota_N"/>
</dbReference>
<dbReference type="STRING" id="45351.A7SF30"/>
<dbReference type="FunCoup" id="A7SF30">
    <property type="interactions" value="182"/>
</dbReference>
<dbReference type="Gene3D" id="2.30.30.870">
    <property type="entry name" value="Pelota, domain A"/>
    <property type="match status" value="1"/>
</dbReference>
<dbReference type="FunFam" id="2.30.30.870:FF:000001">
    <property type="entry name" value="Protein pelota homolog"/>
    <property type="match status" value="1"/>
</dbReference>
<dbReference type="NCBIfam" id="TIGR00111">
    <property type="entry name" value="pelota"/>
    <property type="match status" value="1"/>
</dbReference>
<dbReference type="OMA" id="DDLWHLK"/>
<dbReference type="Proteomes" id="UP000001593">
    <property type="component" value="Unassembled WGS sequence"/>
</dbReference>
<dbReference type="GO" id="GO:0005737">
    <property type="term" value="C:cytoplasm"/>
    <property type="evidence" value="ECO:0000318"/>
    <property type="project" value="GO_Central"/>
</dbReference>
<dbReference type="InterPro" id="IPR004405">
    <property type="entry name" value="TF_pelota"/>
</dbReference>
<comment type="cofactor">
    <cofactor evidence="1 6">
        <name>a divalent metal cation</name>
        <dbReference type="ChEBI" id="CHEBI:60240"/>
    </cofactor>
</comment>
<dbReference type="GO" id="GO:0070481">
    <property type="term" value="P:nuclear-transcribed mRNA catabolic process, non-stop decay"/>
    <property type="evidence" value="ECO:0007669"/>
    <property type="project" value="InterPro"/>
</dbReference>
<dbReference type="Gene3D" id="3.30.1330.30">
    <property type="match status" value="1"/>
</dbReference>
<evidence type="ECO:0000256" key="5">
    <source>
        <dbReference type="ARBA" id="ARBA00022723"/>
    </source>
</evidence>
<dbReference type="Pfam" id="PF26356">
    <property type="entry name" value="Pelota_N"/>
    <property type="match status" value="1"/>
</dbReference>
<dbReference type="Pfam" id="PF03464">
    <property type="entry name" value="eRF1_2"/>
    <property type="match status" value="1"/>
</dbReference>
<feature type="domain" description="eRF1/Pelota-like N-terminal" evidence="7">
    <location>
        <begin position="1"/>
        <end position="130"/>
    </location>
</feature>
<keyword evidence="5 6" id="KW-0479">Metal-binding</keyword>
<dbReference type="SUPFAM" id="SSF53137">
    <property type="entry name" value="Translational machinery components"/>
    <property type="match status" value="1"/>
</dbReference>
<evidence type="ECO:0000313" key="8">
    <source>
        <dbReference type="EMBL" id="EDO37683.1"/>
    </source>
</evidence>
<dbReference type="Pfam" id="PF03465">
    <property type="entry name" value="eRF1_3"/>
    <property type="match status" value="1"/>
</dbReference>
<dbReference type="GO" id="GO:0046872">
    <property type="term" value="F:metal ion binding"/>
    <property type="evidence" value="ECO:0007669"/>
    <property type="project" value="UniProtKB-KW"/>
</dbReference>
<evidence type="ECO:0000259" key="7">
    <source>
        <dbReference type="SMART" id="SM01194"/>
    </source>
</evidence>
<dbReference type="Gene3D" id="3.30.420.60">
    <property type="entry name" value="eRF1 domain 2"/>
    <property type="match status" value="1"/>
</dbReference>
<dbReference type="GO" id="GO:0070966">
    <property type="term" value="P:nuclear-transcribed mRNA catabolic process, no-go decay"/>
    <property type="evidence" value="ECO:0000318"/>
    <property type="project" value="GO_Central"/>
</dbReference>
<organism evidence="8 9">
    <name type="scientific">Nematostella vectensis</name>
    <name type="common">Starlet sea anemone</name>
    <dbReference type="NCBI Taxonomy" id="45351"/>
    <lineage>
        <taxon>Eukaryota</taxon>
        <taxon>Metazoa</taxon>
        <taxon>Cnidaria</taxon>
        <taxon>Anthozoa</taxon>
        <taxon>Hexacorallia</taxon>
        <taxon>Actiniaria</taxon>
        <taxon>Edwardsiidae</taxon>
        <taxon>Nematostella</taxon>
    </lineage>
</organism>
<keyword evidence="9" id="KW-1185">Reference proteome</keyword>
<dbReference type="GO" id="GO:0032790">
    <property type="term" value="P:ribosome disassembly"/>
    <property type="evidence" value="ECO:0000318"/>
    <property type="project" value="GO_Central"/>
</dbReference>
<comment type="function">
    <text evidence="6">Component of the Pelota-HBS1L complex, a complex that recognizes stalled ribosomes and triggers the No-Go Decay (NGD) pathway. In the Pelota-HBS1L complex, pelo recognizes ribosomes stalled at the 3' end of an mRNA and engages stalled ribosomes by destabilizing mRNA in the mRNA channel.</text>
</comment>
<dbReference type="PANTHER" id="PTHR10853:SF0">
    <property type="entry name" value="PROTEIN PELOTA HOMOLOG"/>
    <property type="match status" value="1"/>
</dbReference>
<dbReference type="eggNOG" id="KOG2869">
    <property type="taxonomic scope" value="Eukaryota"/>
</dbReference>
<dbReference type="SUPFAM" id="SSF159065">
    <property type="entry name" value="Dom34/Pelota N-terminal domain-like"/>
    <property type="match status" value="1"/>
</dbReference>
<dbReference type="GO" id="GO:0070651">
    <property type="term" value="P:nonfunctional rRNA decay"/>
    <property type="evidence" value="ECO:0000318"/>
    <property type="project" value="GO_Central"/>
</dbReference>
<dbReference type="PANTHER" id="PTHR10853">
    <property type="entry name" value="PELOTA"/>
    <property type="match status" value="1"/>
</dbReference>
<accession>A7SF30</accession>
<evidence type="ECO:0000256" key="1">
    <source>
        <dbReference type="ARBA" id="ARBA00001968"/>
    </source>
</evidence>
<dbReference type="GO" id="GO:0071025">
    <property type="term" value="P:RNA surveillance"/>
    <property type="evidence" value="ECO:0007669"/>
    <property type="project" value="InterPro"/>
</dbReference>
<evidence type="ECO:0000313" key="9">
    <source>
        <dbReference type="Proteomes" id="UP000001593"/>
    </source>
</evidence>
<dbReference type="InterPro" id="IPR029064">
    <property type="entry name" value="Ribosomal_eL30-like_sf"/>
</dbReference>